<feature type="transmembrane region" description="Helical" evidence="6">
    <location>
        <begin position="120"/>
        <end position="141"/>
    </location>
</feature>
<evidence type="ECO:0000256" key="5">
    <source>
        <dbReference type="ARBA" id="ARBA00023136"/>
    </source>
</evidence>
<evidence type="ECO:0000256" key="4">
    <source>
        <dbReference type="ARBA" id="ARBA00022989"/>
    </source>
</evidence>
<gene>
    <name evidence="7" type="ORF">SAMN05421742_102333</name>
</gene>
<organism evidence="7 8">
    <name type="scientific">Roseospirillum parvum</name>
    <dbReference type="NCBI Taxonomy" id="83401"/>
    <lineage>
        <taxon>Bacteria</taxon>
        <taxon>Pseudomonadati</taxon>
        <taxon>Pseudomonadota</taxon>
        <taxon>Alphaproteobacteria</taxon>
        <taxon>Rhodospirillales</taxon>
        <taxon>Rhodospirillaceae</taxon>
        <taxon>Roseospirillum</taxon>
    </lineage>
</organism>
<dbReference type="EMBL" id="FNCV01000002">
    <property type="protein sequence ID" value="SDG75919.1"/>
    <property type="molecule type" value="Genomic_DNA"/>
</dbReference>
<feature type="transmembrane region" description="Helical" evidence="6">
    <location>
        <begin position="153"/>
        <end position="174"/>
    </location>
</feature>
<feature type="transmembrane region" description="Helical" evidence="6">
    <location>
        <begin position="74"/>
        <end position="99"/>
    </location>
</feature>
<dbReference type="PIRSF" id="PIRSF006324">
    <property type="entry name" value="LeuE"/>
    <property type="match status" value="1"/>
</dbReference>
<dbReference type="InterPro" id="IPR001123">
    <property type="entry name" value="LeuE-type"/>
</dbReference>
<evidence type="ECO:0000256" key="6">
    <source>
        <dbReference type="SAM" id="Phobius"/>
    </source>
</evidence>
<keyword evidence="5 6" id="KW-0472">Membrane</keyword>
<feature type="transmembrane region" description="Helical" evidence="6">
    <location>
        <begin position="6"/>
        <end position="31"/>
    </location>
</feature>
<keyword evidence="4 6" id="KW-1133">Transmembrane helix</keyword>
<dbReference type="OrthoDB" id="9807053at2"/>
<dbReference type="Pfam" id="PF01810">
    <property type="entry name" value="LysE"/>
    <property type="match status" value="1"/>
</dbReference>
<comment type="subcellular location">
    <subcellularLocation>
        <location evidence="1">Cell membrane</location>
        <topology evidence="1">Multi-pass membrane protein</topology>
    </subcellularLocation>
</comment>
<dbReference type="AlphaFoldDB" id="A0A1G7WVI8"/>
<feature type="transmembrane region" description="Helical" evidence="6">
    <location>
        <begin position="195"/>
        <end position="216"/>
    </location>
</feature>
<dbReference type="STRING" id="83401.SAMN05421742_102333"/>
<evidence type="ECO:0000256" key="2">
    <source>
        <dbReference type="ARBA" id="ARBA00022475"/>
    </source>
</evidence>
<dbReference type="Proteomes" id="UP000217076">
    <property type="component" value="Unassembled WGS sequence"/>
</dbReference>
<feature type="transmembrane region" description="Helical" evidence="6">
    <location>
        <begin position="43"/>
        <end position="68"/>
    </location>
</feature>
<protein>
    <submittedName>
        <fullName evidence="7">Threonine/homoserine/homoserine lactone efflux protein</fullName>
    </submittedName>
</protein>
<keyword evidence="2" id="KW-1003">Cell membrane</keyword>
<dbReference type="PANTHER" id="PTHR30086:SF20">
    <property type="entry name" value="ARGININE EXPORTER PROTEIN ARGO-RELATED"/>
    <property type="match status" value="1"/>
</dbReference>
<dbReference type="PANTHER" id="PTHR30086">
    <property type="entry name" value="ARGININE EXPORTER PROTEIN ARGO"/>
    <property type="match status" value="1"/>
</dbReference>
<dbReference type="GO" id="GO:0015171">
    <property type="term" value="F:amino acid transmembrane transporter activity"/>
    <property type="evidence" value="ECO:0007669"/>
    <property type="project" value="TreeGrafter"/>
</dbReference>
<keyword evidence="3 6" id="KW-0812">Transmembrane</keyword>
<proteinExistence type="predicted"/>
<evidence type="ECO:0000313" key="8">
    <source>
        <dbReference type="Proteomes" id="UP000217076"/>
    </source>
</evidence>
<evidence type="ECO:0000256" key="3">
    <source>
        <dbReference type="ARBA" id="ARBA00022692"/>
    </source>
</evidence>
<reference evidence="8" key="1">
    <citation type="submission" date="2016-10" db="EMBL/GenBank/DDBJ databases">
        <authorList>
            <person name="Varghese N."/>
            <person name="Submissions S."/>
        </authorList>
    </citation>
    <scope>NUCLEOTIDE SEQUENCE [LARGE SCALE GENOMIC DNA]</scope>
    <source>
        <strain evidence="8">930I</strain>
    </source>
</reference>
<evidence type="ECO:0000256" key="1">
    <source>
        <dbReference type="ARBA" id="ARBA00004651"/>
    </source>
</evidence>
<sequence length="220" mass="23155">MLPVEFSTLLAFAVTAGAIVLSPGPDTLLILRYTLSGGVRAGVATVIGVQLGLLVHTALAVLGISLVIAGSPILFKLVAVAGALYLAWLGIQGLLGEVLKLDTGGAPRAIRPWQAGRHAVLTNLLNPKVIVLFLALFPNFLETARDDIPAQLVTLSAVLILINVAWQLPMAFLAEVMRRWLDRPAVQRTVSVASGLILIGFAVLMVLEHVIGGVGIEVLP</sequence>
<keyword evidence="8" id="KW-1185">Reference proteome</keyword>
<accession>A0A1G7WVI8</accession>
<evidence type="ECO:0000313" key="7">
    <source>
        <dbReference type="EMBL" id="SDG75919.1"/>
    </source>
</evidence>
<dbReference type="GO" id="GO:0005886">
    <property type="term" value="C:plasma membrane"/>
    <property type="evidence" value="ECO:0007669"/>
    <property type="project" value="UniProtKB-SubCell"/>
</dbReference>
<name>A0A1G7WVI8_9PROT</name>
<dbReference type="RefSeq" id="WP_092616178.1">
    <property type="nucleotide sequence ID" value="NZ_FNCV01000002.1"/>
</dbReference>